<dbReference type="RefSeq" id="WP_129252748.1">
    <property type="nucleotide sequence ID" value="NZ_SAXA01000002.1"/>
</dbReference>
<accession>A0A4Q1JPD1</accession>
<sequence length="178" mass="20356">MSIILSLFFLVIMNLSVIAQDKLIVLHPVVGDTIDKYEQRNFVLFSDILDQNFISATIHCENAKYVMHINSVLGFKLVDIKEEDVVENSNHVDKLVKYFKSLIGKKDSLDFETTSSLPMSVPEILNDAQKRNIAKEARRYFDLNQDAVQLGLSGLDKENYIKINSKTWVAKTLFEIVK</sequence>
<evidence type="ECO:0000313" key="1">
    <source>
        <dbReference type="EMBL" id="RXQ96584.1"/>
    </source>
</evidence>
<dbReference type="EMBL" id="SAXA01000002">
    <property type="protein sequence ID" value="RXQ96584.1"/>
    <property type="molecule type" value="Genomic_DNA"/>
</dbReference>
<dbReference type="AlphaFoldDB" id="A0A4Q1JPD1"/>
<keyword evidence="2" id="KW-1185">Reference proteome</keyword>
<reference evidence="1 2" key="1">
    <citation type="submission" date="2019-01" db="EMBL/GenBank/DDBJ databases">
        <title>Ancylomarina salipaludis sp. nov., isolated from a salt marsh.</title>
        <authorList>
            <person name="Yoon J.-H."/>
        </authorList>
    </citation>
    <scope>NUCLEOTIDE SEQUENCE [LARGE SCALE GENOMIC DNA]</scope>
    <source>
        <strain evidence="1 2">SHSM-M15</strain>
    </source>
</reference>
<dbReference type="Proteomes" id="UP000289703">
    <property type="component" value="Unassembled WGS sequence"/>
</dbReference>
<proteinExistence type="predicted"/>
<dbReference type="OrthoDB" id="1119346at2"/>
<organism evidence="1 2">
    <name type="scientific">Ancylomarina salipaludis</name>
    <dbReference type="NCBI Taxonomy" id="2501299"/>
    <lineage>
        <taxon>Bacteria</taxon>
        <taxon>Pseudomonadati</taxon>
        <taxon>Bacteroidota</taxon>
        <taxon>Bacteroidia</taxon>
        <taxon>Marinilabiliales</taxon>
        <taxon>Marinifilaceae</taxon>
        <taxon>Ancylomarina</taxon>
    </lineage>
</organism>
<gene>
    <name evidence="1" type="ORF">EO244_02865</name>
</gene>
<name>A0A4Q1JPD1_9BACT</name>
<evidence type="ECO:0000313" key="2">
    <source>
        <dbReference type="Proteomes" id="UP000289703"/>
    </source>
</evidence>
<protein>
    <submittedName>
        <fullName evidence="1">Uncharacterized protein</fullName>
    </submittedName>
</protein>
<comment type="caution">
    <text evidence="1">The sequence shown here is derived from an EMBL/GenBank/DDBJ whole genome shotgun (WGS) entry which is preliminary data.</text>
</comment>